<dbReference type="Pfam" id="PF00271">
    <property type="entry name" value="Helicase_C"/>
    <property type="match status" value="1"/>
</dbReference>
<dbReference type="InterPro" id="IPR032284">
    <property type="entry name" value="RecQ_Zn-bd"/>
</dbReference>
<dbReference type="CDD" id="cd17920">
    <property type="entry name" value="DEXHc_RecQ"/>
    <property type="match status" value="1"/>
</dbReference>
<keyword evidence="7" id="KW-0862">Zinc</keyword>
<reference evidence="21 25" key="4">
    <citation type="submission" date="2019-07" db="EMBL/GenBank/DDBJ databases">
        <title>Genome sequence of Weissella cibaria GK1.</title>
        <authorList>
            <person name="Choi H.-J."/>
        </authorList>
    </citation>
    <scope>NUCLEOTIDE SEQUENCE [LARGE SCALE GENOMIC DNA]</scope>
    <source>
        <strain evidence="21 25">GK1</strain>
    </source>
</reference>
<evidence type="ECO:0000313" key="23">
    <source>
        <dbReference type="Proteomes" id="UP000193588"/>
    </source>
</evidence>
<evidence type="ECO:0000259" key="17">
    <source>
        <dbReference type="PROSITE" id="PS51194"/>
    </source>
</evidence>
<dbReference type="AlphaFoldDB" id="A0A0D1JH53"/>
<evidence type="ECO:0000256" key="9">
    <source>
        <dbReference type="ARBA" id="ARBA00023125"/>
    </source>
</evidence>
<keyword evidence="9" id="KW-0238">DNA-binding</keyword>
<dbReference type="Proteomes" id="UP000320012">
    <property type="component" value="Unassembled WGS sequence"/>
</dbReference>
<organism evidence="19 22">
    <name type="scientific">Weissella cibaria</name>
    <dbReference type="NCBI Taxonomy" id="137591"/>
    <lineage>
        <taxon>Bacteria</taxon>
        <taxon>Bacillati</taxon>
        <taxon>Bacillota</taxon>
        <taxon>Bacilli</taxon>
        <taxon>Lactobacillales</taxon>
        <taxon>Lactobacillaceae</taxon>
        <taxon>Weissella</taxon>
    </lineage>
</organism>
<dbReference type="InterPro" id="IPR036390">
    <property type="entry name" value="WH_DNA-bd_sf"/>
</dbReference>
<dbReference type="InterPro" id="IPR002121">
    <property type="entry name" value="HRDC_dom"/>
</dbReference>
<evidence type="ECO:0000259" key="15">
    <source>
        <dbReference type="PROSITE" id="PS50967"/>
    </source>
</evidence>
<evidence type="ECO:0000313" key="25">
    <source>
        <dbReference type="Proteomes" id="UP000320012"/>
    </source>
</evidence>
<dbReference type="Gene3D" id="1.10.150.80">
    <property type="entry name" value="HRDC domain"/>
    <property type="match status" value="1"/>
</dbReference>
<protein>
    <recommendedName>
        <fullName evidence="14">DNA helicase RecQ</fullName>
        <ecNumber evidence="14">5.6.2.4</ecNumber>
    </recommendedName>
</protein>
<dbReference type="SUPFAM" id="SSF52540">
    <property type="entry name" value="P-loop containing nucleoside triphosphate hydrolases"/>
    <property type="match status" value="1"/>
</dbReference>
<evidence type="ECO:0000259" key="16">
    <source>
        <dbReference type="PROSITE" id="PS51192"/>
    </source>
</evidence>
<dbReference type="SUPFAM" id="SSF46785">
    <property type="entry name" value="Winged helix' DNA-binding domain"/>
    <property type="match status" value="1"/>
</dbReference>
<reference evidence="18 24" key="3">
    <citation type="submission" date="2017-04" db="EMBL/GenBank/DDBJ databases">
        <title>Weissella cibaria strain m2 complete genome.</title>
        <authorList>
            <person name="Pan Q."/>
            <person name="Tan M."/>
            <person name="Yao F."/>
            <person name="Su S."/>
        </authorList>
    </citation>
    <scope>NUCLEOTIDE SEQUENCE [LARGE SCALE GENOMIC DNA]</scope>
    <source>
        <strain evidence="18 24">M2</strain>
    </source>
</reference>
<evidence type="ECO:0000256" key="6">
    <source>
        <dbReference type="ARBA" id="ARBA00022806"/>
    </source>
</evidence>
<dbReference type="GO" id="GO:0043138">
    <property type="term" value="F:3'-5' DNA helicase activity"/>
    <property type="evidence" value="ECO:0007669"/>
    <property type="project" value="UniProtKB-EC"/>
</dbReference>
<feature type="domain" description="HRDC" evidence="15">
    <location>
        <begin position="532"/>
        <end position="609"/>
    </location>
</feature>
<dbReference type="PATRIC" id="fig|137591.24.peg.2083"/>
<dbReference type="SMART" id="SM00956">
    <property type="entry name" value="RQC"/>
    <property type="match status" value="1"/>
</dbReference>
<dbReference type="Proteomes" id="UP000193588">
    <property type="component" value="Unassembled WGS sequence"/>
</dbReference>
<evidence type="ECO:0000256" key="14">
    <source>
        <dbReference type="NCBIfam" id="TIGR01389"/>
    </source>
</evidence>
<feature type="domain" description="Helicase C-terminal" evidence="17">
    <location>
        <begin position="215"/>
        <end position="364"/>
    </location>
</feature>
<dbReference type="GO" id="GO:0006310">
    <property type="term" value="P:DNA recombination"/>
    <property type="evidence" value="ECO:0007669"/>
    <property type="project" value="UniProtKB-UniRule"/>
</dbReference>
<dbReference type="RefSeq" id="WP_043708820.1">
    <property type="nucleotide sequence ID" value="NZ_CP020928.1"/>
</dbReference>
<evidence type="ECO:0000256" key="8">
    <source>
        <dbReference type="ARBA" id="ARBA00022840"/>
    </source>
</evidence>
<dbReference type="PROSITE" id="PS51192">
    <property type="entry name" value="HELICASE_ATP_BIND_1"/>
    <property type="match status" value="1"/>
</dbReference>
<dbReference type="EMBL" id="NDXJ01000011">
    <property type="protein sequence ID" value="OSP89099.1"/>
    <property type="molecule type" value="Genomic_DNA"/>
</dbReference>
<evidence type="ECO:0000256" key="1">
    <source>
        <dbReference type="ARBA" id="ARBA00001947"/>
    </source>
</evidence>
<evidence type="ECO:0000313" key="20">
    <source>
        <dbReference type="EMBL" id="OSP89099.1"/>
    </source>
</evidence>
<dbReference type="PANTHER" id="PTHR13710">
    <property type="entry name" value="DNA HELICASE RECQ FAMILY MEMBER"/>
    <property type="match status" value="1"/>
</dbReference>
<dbReference type="Gene3D" id="1.10.10.10">
    <property type="entry name" value="Winged helix-like DNA-binding domain superfamily/Winged helix DNA-binding domain"/>
    <property type="match status" value="1"/>
</dbReference>
<keyword evidence="3" id="KW-0547">Nucleotide-binding</keyword>
<dbReference type="EMBL" id="VNHC01000002">
    <property type="protein sequence ID" value="TVV28070.1"/>
    <property type="molecule type" value="Genomic_DNA"/>
</dbReference>
<dbReference type="PROSITE" id="PS50967">
    <property type="entry name" value="HRDC"/>
    <property type="match status" value="1"/>
</dbReference>
<dbReference type="EC" id="5.6.2.4" evidence="14"/>
<name>A0A0D1JH53_9LACO</name>
<evidence type="ECO:0000256" key="7">
    <source>
        <dbReference type="ARBA" id="ARBA00022833"/>
    </source>
</evidence>
<evidence type="ECO:0000313" key="21">
    <source>
        <dbReference type="EMBL" id="TVV28070.1"/>
    </source>
</evidence>
<gene>
    <name evidence="19" type="primary">recQ_2</name>
    <name evidence="21" type="synonym">recQ</name>
    <name evidence="19" type="ORF">ab3b_02137</name>
    <name evidence="18" type="ORF">B6254_1985</name>
    <name evidence="20" type="ORF">B9D04_08200</name>
    <name evidence="21" type="ORF">FO435_09370</name>
</gene>
<keyword evidence="12" id="KW-0413">Isomerase</keyword>
<dbReference type="GO" id="GO:0043590">
    <property type="term" value="C:bacterial nucleoid"/>
    <property type="evidence" value="ECO:0007669"/>
    <property type="project" value="TreeGrafter"/>
</dbReference>
<evidence type="ECO:0000256" key="5">
    <source>
        <dbReference type="ARBA" id="ARBA00022801"/>
    </source>
</evidence>
<dbReference type="GO" id="GO:0009378">
    <property type="term" value="F:four-way junction helicase activity"/>
    <property type="evidence" value="ECO:0007669"/>
    <property type="project" value="TreeGrafter"/>
</dbReference>
<dbReference type="GO" id="GO:0030894">
    <property type="term" value="C:replisome"/>
    <property type="evidence" value="ECO:0007669"/>
    <property type="project" value="TreeGrafter"/>
</dbReference>
<reference evidence="19" key="1">
    <citation type="journal article" date="2015" name="Microbiology (Mosc.)">
        <title>Genomics of the Weissella cibaria species with an examination of its metabolic traits.</title>
        <authorList>
            <person name="Lynch K.M."/>
            <person name="Lucid A."/>
            <person name="Arendt E.K."/>
            <person name="Sleator R.D."/>
            <person name="Lucey B."/>
            <person name="Coffey A."/>
        </authorList>
    </citation>
    <scope>NUCLEOTIDE SEQUENCE [LARGE SCALE GENOMIC DNA]</scope>
    <source>
        <strain evidence="19">AB3b</strain>
    </source>
</reference>
<evidence type="ECO:0000256" key="10">
    <source>
        <dbReference type="ARBA" id="ARBA00023172"/>
    </source>
</evidence>
<dbReference type="FunFam" id="3.40.50.300:FF:001389">
    <property type="entry name" value="ATP-dependent DNA helicase RecQ"/>
    <property type="match status" value="1"/>
</dbReference>
<dbReference type="GO" id="GO:0016787">
    <property type="term" value="F:hydrolase activity"/>
    <property type="evidence" value="ECO:0007669"/>
    <property type="project" value="UniProtKB-KW"/>
</dbReference>
<dbReference type="InterPro" id="IPR018982">
    <property type="entry name" value="RQC_domain"/>
</dbReference>
<keyword evidence="11" id="KW-0234">DNA repair</keyword>
<comment type="similarity">
    <text evidence="2">Belongs to the helicase family. RecQ subfamily.</text>
</comment>
<dbReference type="EMBL" id="JWHT01000057">
    <property type="protein sequence ID" value="KIU20678.1"/>
    <property type="molecule type" value="Genomic_DNA"/>
</dbReference>
<dbReference type="Pfam" id="PF09382">
    <property type="entry name" value="RQC"/>
    <property type="match status" value="1"/>
</dbReference>
<evidence type="ECO:0000256" key="3">
    <source>
        <dbReference type="ARBA" id="ARBA00022741"/>
    </source>
</evidence>
<evidence type="ECO:0000313" key="22">
    <source>
        <dbReference type="Proteomes" id="UP000032289"/>
    </source>
</evidence>
<dbReference type="InterPro" id="IPR011545">
    <property type="entry name" value="DEAD/DEAH_box_helicase_dom"/>
</dbReference>
<dbReference type="Gene3D" id="3.40.50.300">
    <property type="entry name" value="P-loop containing nucleotide triphosphate hydrolases"/>
    <property type="match status" value="2"/>
</dbReference>
<dbReference type="EMBL" id="CP020928">
    <property type="protein sequence ID" value="AWF96346.1"/>
    <property type="molecule type" value="Genomic_DNA"/>
</dbReference>
<dbReference type="SMART" id="SM00341">
    <property type="entry name" value="HRDC"/>
    <property type="match status" value="1"/>
</dbReference>
<dbReference type="Proteomes" id="UP000244870">
    <property type="component" value="Chromosome"/>
</dbReference>
<evidence type="ECO:0000313" key="24">
    <source>
        <dbReference type="Proteomes" id="UP000244870"/>
    </source>
</evidence>
<evidence type="ECO:0000256" key="2">
    <source>
        <dbReference type="ARBA" id="ARBA00005446"/>
    </source>
</evidence>
<dbReference type="InterPro" id="IPR010997">
    <property type="entry name" value="HRDC-like_sf"/>
</dbReference>
<comment type="cofactor">
    <cofactor evidence="1">
        <name>Zn(2+)</name>
        <dbReference type="ChEBI" id="CHEBI:29105"/>
    </cofactor>
</comment>
<evidence type="ECO:0000256" key="4">
    <source>
        <dbReference type="ARBA" id="ARBA00022763"/>
    </source>
</evidence>
<dbReference type="NCBIfam" id="TIGR01389">
    <property type="entry name" value="recQ"/>
    <property type="match status" value="1"/>
</dbReference>
<feature type="domain" description="Helicase ATP-binding" evidence="16">
    <location>
        <begin position="25"/>
        <end position="194"/>
    </location>
</feature>
<dbReference type="NCBIfam" id="TIGR00614">
    <property type="entry name" value="recQ_fam"/>
    <property type="match status" value="1"/>
</dbReference>
<dbReference type="SMART" id="SM00490">
    <property type="entry name" value="HELICc"/>
    <property type="match status" value="1"/>
</dbReference>
<keyword evidence="6 18" id="KW-0347">Helicase</keyword>
<dbReference type="SUPFAM" id="SSF47819">
    <property type="entry name" value="HRDC-like"/>
    <property type="match status" value="1"/>
</dbReference>
<evidence type="ECO:0000256" key="13">
    <source>
        <dbReference type="ARBA" id="ARBA00034617"/>
    </source>
</evidence>
<proteinExistence type="inferred from homology"/>
<evidence type="ECO:0000256" key="12">
    <source>
        <dbReference type="ARBA" id="ARBA00023235"/>
    </source>
</evidence>
<keyword evidence="10" id="KW-0233">DNA recombination</keyword>
<dbReference type="PROSITE" id="PS51194">
    <property type="entry name" value="HELICASE_CTER"/>
    <property type="match status" value="1"/>
</dbReference>
<dbReference type="CDD" id="cd18794">
    <property type="entry name" value="SF2_C_RecQ"/>
    <property type="match status" value="1"/>
</dbReference>
<dbReference type="Pfam" id="PF00270">
    <property type="entry name" value="DEAD"/>
    <property type="match status" value="1"/>
</dbReference>
<comment type="catalytic activity">
    <reaction evidence="13">
        <text>Couples ATP hydrolysis with the unwinding of duplex DNA by translocating in the 3'-5' direction.</text>
        <dbReference type="EC" id="5.6.2.4"/>
    </reaction>
</comment>
<dbReference type="GO" id="GO:0003677">
    <property type="term" value="F:DNA binding"/>
    <property type="evidence" value="ECO:0007669"/>
    <property type="project" value="UniProtKB-KW"/>
</dbReference>
<dbReference type="InterPro" id="IPR006293">
    <property type="entry name" value="DNA_helicase_ATP-dep_RecQ_bac"/>
</dbReference>
<dbReference type="GO" id="GO:0009432">
    <property type="term" value="P:SOS response"/>
    <property type="evidence" value="ECO:0007669"/>
    <property type="project" value="UniProtKB-UniRule"/>
</dbReference>
<dbReference type="GO" id="GO:0005737">
    <property type="term" value="C:cytoplasm"/>
    <property type="evidence" value="ECO:0007669"/>
    <property type="project" value="TreeGrafter"/>
</dbReference>
<evidence type="ECO:0000313" key="19">
    <source>
        <dbReference type="EMBL" id="KIU20678.1"/>
    </source>
</evidence>
<dbReference type="GO" id="GO:0006281">
    <property type="term" value="P:DNA repair"/>
    <property type="evidence" value="ECO:0007669"/>
    <property type="project" value="UniProtKB-KW"/>
</dbReference>
<accession>A0A0D1JH53</accession>
<reference evidence="20 23" key="2">
    <citation type="submission" date="2017-04" db="EMBL/GenBank/DDBJ databases">
        <title>The genome sequence of Weissella cibaria isolated from wild Drosophila.</title>
        <authorList>
            <person name="Ricks N.J."/>
            <person name="Carroll C."/>
            <person name="Walters A."/>
            <person name="Newell P.D."/>
            <person name="Chaston J.M."/>
        </authorList>
    </citation>
    <scope>NUCLEOTIDE SEQUENCE [LARGE SCALE GENOMIC DNA]</scope>
    <source>
        <strain evidence="20 23">DmW_103</strain>
    </source>
</reference>
<keyword evidence="5 19" id="KW-0378">Hydrolase</keyword>
<dbReference type="Pfam" id="PF00570">
    <property type="entry name" value="HRDC"/>
    <property type="match status" value="1"/>
</dbReference>
<dbReference type="InterPro" id="IPR027417">
    <property type="entry name" value="P-loop_NTPase"/>
</dbReference>
<evidence type="ECO:0000256" key="11">
    <source>
        <dbReference type="ARBA" id="ARBA00023204"/>
    </source>
</evidence>
<keyword evidence="8" id="KW-0067">ATP-binding</keyword>
<dbReference type="InterPro" id="IPR001650">
    <property type="entry name" value="Helicase_C-like"/>
</dbReference>
<dbReference type="GO" id="GO:0005524">
    <property type="term" value="F:ATP binding"/>
    <property type="evidence" value="ECO:0007669"/>
    <property type="project" value="UniProtKB-KW"/>
</dbReference>
<dbReference type="Pfam" id="PF16124">
    <property type="entry name" value="RecQ_Zn_bind"/>
    <property type="match status" value="1"/>
</dbReference>
<dbReference type="InterPro" id="IPR044876">
    <property type="entry name" value="HRDC_dom_sf"/>
</dbReference>
<dbReference type="PANTHER" id="PTHR13710:SF84">
    <property type="entry name" value="ATP-DEPENDENT DNA HELICASE RECS-RELATED"/>
    <property type="match status" value="1"/>
</dbReference>
<dbReference type="InterPro" id="IPR036388">
    <property type="entry name" value="WH-like_DNA-bd_sf"/>
</dbReference>
<dbReference type="GO" id="GO:0006260">
    <property type="term" value="P:DNA replication"/>
    <property type="evidence" value="ECO:0007669"/>
    <property type="project" value="InterPro"/>
</dbReference>
<keyword evidence="4" id="KW-0227">DNA damage</keyword>
<dbReference type="SMART" id="SM00487">
    <property type="entry name" value="DEXDc"/>
    <property type="match status" value="1"/>
</dbReference>
<dbReference type="InterPro" id="IPR014001">
    <property type="entry name" value="Helicase_ATP-bd"/>
</dbReference>
<dbReference type="InterPro" id="IPR004589">
    <property type="entry name" value="DNA_helicase_ATP-dep_RecQ"/>
</dbReference>
<sequence length="609" mass="67566">MATALETLQQTFGYSSFREGQAEIIDAVMAGQRTLGIMPTGGGKSLTYQIPALMLDGITVVISPLLSLMKNQVDELHEAGVPAVTLNSTQNDEEYRAAMNSLLNEEAKLLYLAPERLGSEGTYALLNRLPISLVVIDEVHVLSQWGHDFRPSYLNAVGLINNLESAPRVMALTATATERVQADLEAMLHIQHTVRTSVVRDNLTIRIEKGLNKRSKEDFITKYIREHRGESGIVYAPTRKIVEALTETLTAAGINAVGYHAGMPDQARAQAQDDFIYDRRDVVVATNAFGMGINKSNVRFVIHYGIPGSVEAYYQEIGRAGRDGLPSEAILLYAAADLQTQRFFIDNSDNQTPEYQNLQKMKLQEMANYGATQMCLQRYITRYFGEDTPDCGRCTNCLDNRDAVDITTDAQKVLSHVVRMAKSRGGENGFGKTLTAETLRGKLPDKFQWTNLDQLPTFGLLQGTARVHIMSLIDYLIAEGYLRVTGQYAGLTVSPEGVSVLKGERQVKRRQDVRSIDDRVKAGSPSTRDDLDEAQRAVFEALRTWRLELARVTEIPPFIIFNDRTLVELAKQQPRNNAELMAVPGIGDAKAERYGKEVLAVIAKATETE</sequence>
<evidence type="ECO:0000313" key="18">
    <source>
        <dbReference type="EMBL" id="AWF96346.1"/>
    </source>
</evidence>
<dbReference type="Proteomes" id="UP000032289">
    <property type="component" value="Unassembled WGS sequence"/>
</dbReference>